<dbReference type="AlphaFoldDB" id="F0YPR2"/>
<evidence type="ECO:0008006" key="5">
    <source>
        <dbReference type="Google" id="ProtNLM"/>
    </source>
</evidence>
<dbReference type="CDD" id="cd00570">
    <property type="entry name" value="GST_N_family"/>
    <property type="match status" value="1"/>
</dbReference>
<dbReference type="InterPro" id="IPR004045">
    <property type="entry name" value="Glutathione_S-Trfase_N"/>
</dbReference>
<dbReference type="InterPro" id="IPR040079">
    <property type="entry name" value="Glutathione_S-Trfase"/>
</dbReference>
<protein>
    <recommendedName>
        <fullName evidence="5">GST N-terminal domain-containing protein</fullName>
    </recommendedName>
</protein>
<evidence type="ECO:0000313" key="4">
    <source>
        <dbReference type="Proteomes" id="UP000002729"/>
    </source>
</evidence>
<dbReference type="GO" id="GO:0005737">
    <property type="term" value="C:cytoplasm"/>
    <property type="evidence" value="ECO:0007669"/>
    <property type="project" value="TreeGrafter"/>
</dbReference>
<dbReference type="PANTHER" id="PTHR43968:SF14">
    <property type="entry name" value="GLUTATHIONE S-TRANSFERASE"/>
    <property type="match status" value="1"/>
</dbReference>
<dbReference type="EMBL" id="GL833260">
    <property type="protein sequence ID" value="EGB02898.1"/>
    <property type="molecule type" value="Genomic_DNA"/>
</dbReference>
<dbReference type="SUPFAM" id="SSF47616">
    <property type="entry name" value="GST C-terminal domain-like"/>
    <property type="match status" value="1"/>
</dbReference>
<dbReference type="SFLD" id="SFLDS00019">
    <property type="entry name" value="Glutathione_Transferase_(cytos"/>
    <property type="match status" value="1"/>
</dbReference>
<dbReference type="PROSITE" id="PS50405">
    <property type="entry name" value="GST_CTER"/>
    <property type="match status" value="1"/>
</dbReference>
<dbReference type="InterPro" id="IPR050983">
    <property type="entry name" value="GST_Omega/HSP26"/>
</dbReference>
<feature type="domain" description="GST C-terminal" evidence="2">
    <location>
        <begin position="157"/>
        <end position="308"/>
    </location>
</feature>
<dbReference type="Gene3D" id="1.20.1050.10">
    <property type="match status" value="1"/>
</dbReference>
<dbReference type="SUPFAM" id="SSF52833">
    <property type="entry name" value="Thioredoxin-like"/>
    <property type="match status" value="1"/>
</dbReference>
<dbReference type="KEGG" id="aaf:AURANDRAFT_34759"/>
<dbReference type="Proteomes" id="UP000002729">
    <property type="component" value="Unassembled WGS sequence"/>
</dbReference>
<dbReference type="InterPro" id="IPR036249">
    <property type="entry name" value="Thioredoxin-like_sf"/>
</dbReference>
<dbReference type="PANTHER" id="PTHR43968">
    <property type="match status" value="1"/>
</dbReference>
<gene>
    <name evidence="3" type="ORF">AURANDRAFT_34759</name>
</gene>
<reference evidence="3 4" key="1">
    <citation type="journal article" date="2011" name="Proc. Natl. Acad. Sci. U.S.A.">
        <title>Niche of harmful alga Aureococcus anophagefferens revealed through ecogenomics.</title>
        <authorList>
            <person name="Gobler C.J."/>
            <person name="Berry D.L."/>
            <person name="Dyhrman S.T."/>
            <person name="Wilhelm S.W."/>
            <person name="Salamov A."/>
            <person name="Lobanov A.V."/>
            <person name="Zhang Y."/>
            <person name="Collier J.L."/>
            <person name="Wurch L.L."/>
            <person name="Kustka A.B."/>
            <person name="Dill B.D."/>
            <person name="Shah M."/>
            <person name="VerBerkmoes N.C."/>
            <person name="Kuo A."/>
            <person name="Terry A."/>
            <person name="Pangilinan J."/>
            <person name="Lindquist E.A."/>
            <person name="Lucas S."/>
            <person name="Paulsen I.T."/>
            <person name="Hattenrath-Lehmann T.K."/>
            <person name="Talmage S.C."/>
            <person name="Walker E.A."/>
            <person name="Koch F."/>
            <person name="Burson A.M."/>
            <person name="Marcoval M.A."/>
            <person name="Tang Y.Z."/>
            <person name="Lecleir G.R."/>
            <person name="Coyne K.J."/>
            <person name="Berg G.M."/>
            <person name="Bertrand E.M."/>
            <person name="Saito M.A."/>
            <person name="Gladyshev V.N."/>
            <person name="Grigoriev I.V."/>
        </authorList>
    </citation>
    <scope>NUCLEOTIDE SEQUENCE [LARGE SCALE GENOMIC DNA]</scope>
    <source>
        <strain evidence="4">CCMP 1984</strain>
    </source>
</reference>
<dbReference type="Pfam" id="PF13409">
    <property type="entry name" value="GST_N_2"/>
    <property type="match status" value="1"/>
</dbReference>
<keyword evidence="4" id="KW-1185">Reference proteome</keyword>
<dbReference type="InParanoid" id="F0YPR2"/>
<feature type="domain" description="GST N-terminal" evidence="1">
    <location>
        <begin position="93"/>
        <end position="173"/>
    </location>
</feature>
<dbReference type="GeneID" id="20221496"/>
<dbReference type="Gene3D" id="3.40.30.10">
    <property type="entry name" value="Glutaredoxin"/>
    <property type="match status" value="1"/>
</dbReference>
<accession>F0YPR2</accession>
<evidence type="ECO:0000259" key="2">
    <source>
        <dbReference type="PROSITE" id="PS50405"/>
    </source>
</evidence>
<dbReference type="OrthoDB" id="4951845at2759"/>
<name>F0YPR2_AURAN</name>
<dbReference type="PROSITE" id="PS50404">
    <property type="entry name" value="GST_NTER"/>
    <property type="match status" value="1"/>
</dbReference>
<sequence>MLRILTLGCAASALSGGKGWVGKAADLLRQKAPPSALVLDRAPTWEALAASLEAQSTTEEAGFASLVASGRGPPSASANLRLFDEPDGYEPRVTLYRDGSSWCPYCQKVWMQLEEKRIPYRVERINMRCYGSKPAWFERDAGGLLPVVELDGRLITDSVSIMLALEREFGGDRSLLPPGGVDDIRDLMGLEREPVRQLGSAWLGWLRAPPGVGGGARSTFEGQLSRVDGFLRSTAGGFFLGEELSLVDLLFCSFLERAEASLLYYKGFRVRDAEAYPGVAAWFDAMESRASFRASQSDYYTHAMDLPPQLGGC</sequence>
<dbReference type="eggNOG" id="KOG1422">
    <property type="taxonomic scope" value="Eukaryota"/>
</dbReference>
<dbReference type="InterPro" id="IPR036282">
    <property type="entry name" value="Glutathione-S-Trfase_C_sf"/>
</dbReference>
<feature type="non-terminal residue" evidence="3">
    <location>
        <position position="313"/>
    </location>
</feature>
<organism evidence="4">
    <name type="scientific">Aureococcus anophagefferens</name>
    <name type="common">Harmful bloom alga</name>
    <dbReference type="NCBI Taxonomy" id="44056"/>
    <lineage>
        <taxon>Eukaryota</taxon>
        <taxon>Sar</taxon>
        <taxon>Stramenopiles</taxon>
        <taxon>Ochrophyta</taxon>
        <taxon>Pelagophyceae</taxon>
        <taxon>Pelagomonadales</taxon>
        <taxon>Pelagomonadaceae</taxon>
        <taxon>Aureococcus</taxon>
    </lineage>
</organism>
<evidence type="ECO:0000259" key="1">
    <source>
        <dbReference type="PROSITE" id="PS50404"/>
    </source>
</evidence>
<dbReference type="InterPro" id="IPR010987">
    <property type="entry name" value="Glutathione-S-Trfase_C-like"/>
</dbReference>
<dbReference type="Pfam" id="PF13410">
    <property type="entry name" value="GST_C_2"/>
    <property type="match status" value="1"/>
</dbReference>
<dbReference type="RefSeq" id="XP_009042403.1">
    <property type="nucleotide sequence ID" value="XM_009044155.1"/>
</dbReference>
<dbReference type="CDD" id="cd00299">
    <property type="entry name" value="GST_C_family"/>
    <property type="match status" value="1"/>
</dbReference>
<proteinExistence type="predicted"/>
<evidence type="ECO:0000313" key="3">
    <source>
        <dbReference type="EMBL" id="EGB02898.1"/>
    </source>
</evidence>